<proteinExistence type="predicted"/>
<comment type="caution">
    <text evidence="1">The sequence shown here is derived from an EMBL/GenBank/DDBJ whole genome shotgun (WGS) entry which is preliminary data.</text>
</comment>
<organism evidence="1 2">
    <name type="scientific">Candidatus Curtissbacteria bacterium RIFCSPLOWO2_01_FULL_41_18</name>
    <dbReference type="NCBI Taxonomy" id="1797727"/>
    <lineage>
        <taxon>Bacteria</taxon>
        <taxon>Candidatus Curtissiibacteriota</taxon>
    </lineage>
</organism>
<dbReference type="STRING" id="1797727.A3B51_02405"/>
<evidence type="ECO:0000313" key="1">
    <source>
        <dbReference type="EMBL" id="OGE04899.1"/>
    </source>
</evidence>
<protein>
    <submittedName>
        <fullName evidence="1">Uncharacterized protein</fullName>
    </submittedName>
</protein>
<dbReference type="AlphaFoldDB" id="A0A1F5HLK8"/>
<evidence type="ECO:0000313" key="2">
    <source>
        <dbReference type="Proteomes" id="UP000176780"/>
    </source>
</evidence>
<dbReference type="EMBL" id="MFBQ01000017">
    <property type="protein sequence ID" value="OGE04899.1"/>
    <property type="molecule type" value="Genomic_DNA"/>
</dbReference>
<accession>A0A1F5HLK8</accession>
<sequence>MKYPAQSDIWRLDYVTKARPIASSNGQSRVLGRFRQIFVFTVFPDELIVEELRIVWINRMGPWTNKVVSIMATDIACVYASAGPFFGHVHIQSLTGGPEIFVDNLLKKDVLKIRSLVEGIALSAREGLRINGGDLEIERQNLMQAGAVN</sequence>
<gene>
    <name evidence="1" type="ORF">A3B51_02405</name>
</gene>
<dbReference type="Proteomes" id="UP000176780">
    <property type="component" value="Unassembled WGS sequence"/>
</dbReference>
<reference evidence="1 2" key="1">
    <citation type="journal article" date="2016" name="Nat. Commun.">
        <title>Thousands of microbial genomes shed light on interconnected biogeochemical processes in an aquifer system.</title>
        <authorList>
            <person name="Anantharaman K."/>
            <person name="Brown C.T."/>
            <person name="Hug L.A."/>
            <person name="Sharon I."/>
            <person name="Castelle C.J."/>
            <person name="Probst A.J."/>
            <person name="Thomas B.C."/>
            <person name="Singh A."/>
            <person name="Wilkins M.J."/>
            <person name="Karaoz U."/>
            <person name="Brodie E.L."/>
            <person name="Williams K.H."/>
            <person name="Hubbard S.S."/>
            <person name="Banfield J.F."/>
        </authorList>
    </citation>
    <scope>NUCLEOTIDE SEQUENCE [LARGE SCALE GENOMIC DNA]</scope>
</reference>
<name>A0A1F5HLK8_9BACT</name>